<dbReference type="Proteomes" id="UP000622890">
    <property type="component" value="Unassembled WGS sequence"/>
</dbReference>
<gene>
    <name evidence="1" type="ORF">JJB74_16480</name>
</gene>
<evidence type="ECO:0000313" key="1">
    <source>
        <dbReference type="EMBL" id="MBK4736221.1"/>
    </source>
</evidence>
<organism evidence="1 2">
    <name type="scientific">Noviherbaspirillum pedocola</name>
    <dbReference type="NCBI Taxonomy" id="2801341"/>
    <lineage>
        <taxon>Bacteria</taxon>
        <taxon>Pseudomonadati</taxon>
        <taxon>Pseudomonadota</taxon>
        <taxon>Betaproteobacteria</taxon>
        <taxon>Burkholderiales</taxon>
        <taxon>Oxalobacteraceae</taxon>
        <taxon>Noviherbaspirillum</taxon>
    </lineage>
</organism>
<accession>A0A934SW52</accession>
<reference evidence="1" key="1">
    <citation type="submission" date="2021-01" db="EMBL/GenBank/DDBJ databases">
        <title>Genome sequence of strain Noviherbaspirillum sp. DKR-6.</title>
        <authorList>
            <person name="Chaudhary D.K."/>
        </authorList>
    </citation>
    <scope>NUCLEOTIDE SEQUENCE</scope>
    <source>
        <strain evidence="1">DKR-6</strain>
    </source>
</reference>
<name>A0A934SW52_9BURK</name>
<comment type="caution">
    <text evidence="1">The sequence shown here is derived from an EMBL/GenBank/DDBJ whole genome shotgun (WGS) entry which is preliminary data.</text>
</comment>
<dbReference type="AlphaFoldDB" id="A0A934SW52"/>
<dbReference type="EMBL" id="JAEPBG010000006">
    <property type="protein sequence ID" value="MBK4736221.1"/>
    <property type="molecule type" value="Genomic_DNA"/>
</dbReference>
<keyword evidence="2" id="KW-1185">Reference proteome</keyword>
<evidence type="ECO:0000313" key="2">
    <source>
        <dbReference type="Proteomes" id="UP000622890"/>
    </source>
</evidence>
<sequence length="518" mass="58379">MYKIIFENGTERIKSTLGDVLAALNRRDEWGTLAKKGEVKVLHHNQPMTVRRNSYGAIGIEQPGSAKTIMEAMMREVELFYVKPGDVVYSPHEMTRSSWEAVVAIGSAAYNVFPCFTVDQRSERIEYEVNGQPREARVEGYCNALFFQRFGWGHNGPSYDGAGDTNCRHEIHVAYALAAGKHVPEWILGDYRDSDNDKRGGYGVGDWFGVLLRVPHLRGQMPVDKLRQLCAVLHCEKIELNQQNADGFLRLMQQLPDADPNYVVMDDFLYAHGILKAKQVPAMPAAEADPELPALAKALHTALVDARRKMTVDRVQGELAKGQMTRRHAEYELAMAEASSGPRAFDYPRRLADAVEKREIGMLLELFDTPDDRNQTTKRVLHREVGLKTLGLKAAQRKEAIFLFCGFNKESREAYETERKAVAEDTRAKREAEEIVKQVESVECRRGTRGEIVTVRKYIDDLISEGYTQIVESKQGSAAKYWLRNPSSNFGYPLRVKHGALAYARLAIAQLGNQQNVA</sequence>
<dbReference type="RefSeq" id="WP_200593440.1">
    <property type="nucleotide sequence ID" value="NZ_JAEPBG010000006.1"/>
</dbReference>
<proteinExistence type="predicted"/>
<protein>
    <submittedName>
        <fullName evidence="1">Uncharacterized protein</fullName>
    </submittedName>
</protein>